<accession>A0A9E7KDB8</accession>
<dbReference type="OrthoDB" id="361693at2759"/>
<sequence length="165" mass="18343">MARFGRRETRLRIFPGRGVALSAADVQTVCPILSNALSLDESAFGQIENRQEFCFCLLEIVTARDSGRRDDVRLLASVVLVMNTNYFAQSASEPSLAMALQQAGLSINQKVYSKGCSLLTFHPICIYPTLQTFQKQQSLEVLQTRCRMSILNECSTPVHLAGERP</sequence>
<dbReference type="Proteomes" id="UP001055439">
    <property type="component" value="Chromosome 7"/>
</dbReference>
<keyword evidence="2" id="KW-1185">Reference proteome</keyword>
<reference evidence="1" key="1">
    <citation type="submission" date="2022-05" db="EMBL/GenBank/DDBJ databases">
        <title>The Musa troglodytarum L. genome provides insights into the mechanism of non-climacteric behaviour and enrichment of carotenoids.</title>
        <authorList>
            <person name="Wang J."/>
        </authorList>
    </citation>
    <scope>NUCLEOTIDE SEQUENCE</scope>
    <source>
        <tissue evidence="1">Leaf</tissue>
    </source>
</reference>
<dbReference type="AlphaFoldDB" id="A0A9E7KDB8"/>
<organism evidence="1 2">
    <name type="scientific">Musa troglodytarum</name>
    <name type="common">fe'i banana</name>
    <dbReference type="NCBI Taxonomy" id="320322"/>
    <lineage>
        <taxon>Eukaryota</taxon>
        <taxon>Viridiplantae</taxon>
        <taxon>Streptophyta</taxon>
        <taxon>Embryophyta</taxon>
        <taxon>Tracheophyta</taxon>
        <taxon>Spermatophyta</taxon>
        <taxon>Magnoliopsida</taxon>
        <taxon>Liliopsida</taxon>
        <taxon>Zingiberales</taxon>
        <taxon>Musaceae</taxon>
        <taxon>Musa</taxon>
    </lineage>
</organism>
<proteinExistence type="predicted"/>
<gene>
    <name evidence="1" type="ORF">MUK42_11832</name>
</gene>
<name>A0A9E7KDB8_9LILI</name>
<protein>
    <submittedName>
        <fullName evidence="1">Importin-beta N-terminal domain</fullName>
    </submittedName>
</protein>
<dbReference type="EMBL" id="CP097509">
    <property type="protein sequence ID" value="URE16148.1"/>
    <property type="molecule type" value="Genomic_DNA"/>
</dbReference>
<evidence type="ECO:0000313" key="1">
    <source>
        <dbReference type="EMBL" id="URE16148.1"/>
    </source>
</evidence>
<evidence type="ECO:0000313" key="2">
    <source>
        <dbReference type="Proteomes" id="UP001055439"/>
    </source>
</evidence>